<gene>
    <name evidence="2" type="ORF">CJH67_14750</name>
    <name evidence="3" type="ORF">F2I18_15525</name>
</gene>
<organism evidence="2">
    <name type="scientific">Salmonella enterica</name>
    <name type="common">Salmonella choleraesuis</name>
    <dbReference type="NCBI Taxonomy" id="28901"/>
    <lineage>
        <taxon>Bacteria</taxon>
        <taxon>Pseudomonadati</taxon>
        <taxon>Pseudomonadota</taxon>
        <taxon>Gammaproteobacteria</taxon>
        <taxon>Enterobacterales</taxon>
        <taxon>Enterobacteriaceae</taxon>
        <taxon>Salmonella</taxon>
    </lineage>
</organism>
<keyword evidence="1" id="KW-0812">Transmembrane</keyword>
<accession>A0A5V1MYW5</accession>
<keyword evidence="1" id="KW-0472">Membrane</keyword>
<dbReference type="RefSeq" id="WP_143206746.1">
    <property type="nucleotide sequence ID" value="NZ_JARFRV010000005.1"/>
</dbReference>
<evidence type="ECO:0000313" key="2">
    <source>
        <dbReference type="EMBL" id="EBT2139853.1"/>
    </source>
</evidence>
<feature type="transmembrane region" description="Helical" evidence="1">
    <location>
        <begin position="42"/>
        <end position="66"/>
    </location>
</feature>
<keyword evidence="1" id="KW-1133">Transmembrane helix</keyword>
<name>A0A5V1MYW5_SALER</name>
<dbReference type="AlphaFoldDB" id="A0A5V1MYW5"/>
<sequence>MSMLKAVWIVMTNFKSILITVIVYSVICLYSLIISFSDAANFYARVAFGTVALTLIMFSPVLCVWIKASIKEIMKKFNLHS</sequence>
<proteinExistence type="predicted"/>
<evidence type="ECO:0000256" key="1">
    <source>
        <dbReference type="SAM" id="Phobius"/>
    </source>
</evidence>
<comment type="caution">
    <text evidence="2">The sequence shown here is derived from an EMBL/GenBank/DDBJ whole genome shotgun (WGS) entry which is preliminary data.</text>
</comment>
<dbReference type="EMBL" id="AAKQCT010000007">
    <property type="protein sequence ID" value="ECU4974787.1"/>
    <property type="molecule type" value="Genomic_DNA"/>
</dbReference>
<protein>
    <submittedName>
        <fullName evidence="2">Uncharacterized protein</fullName>
    </submittedName>
</protein>
<feature type="transmembrane region" description="Helical" evidence="1">
    <location>
        <begin position="12"/>
        <end position="36"/>
    </location>
</feature>
<evidence type="ECO:0000313" key="3">
    <source>
        <dbReference type="EMBL" id="ECU4974787.1"/>
    </source>
</evidence>
<reference evidence="2" key="1">
    <citation type="submission" date="2018-07" db="EMBL/GenBank/DDBJ databases">
        <authorList>
            <consortium name="PulseNet: The National Subtyping Network for Foodborne Disease Surveillance"/>
            <person name="Tarr C.L."/>
            <person name="Trees E."/>
            <person name="Katz L.S."/>
            <person name="Carleton-Romer H.A."/>
            <person name="Stroika S."/>
            <person name="Kucerova Z."/>
            <person name="Roache K.F."/>
            <person name="Sabol A.L."/>
            <person name="Besser J."/>
            <person name="Gerner-Smidt P."/>
        </authorList>
    </citation>
    <scope>NUCLEOTIDE SEQUENCE</scope>
    <source>
        <strain evidence="2">2015AM-1590</strain>
        <strain evidence="3">PNUSAS097972</strain>
    </source>
</reference>
<dbReference type="EMBL" id="AAGYAS010000003">
    <property type="protein sequence ID" value="EBT2139853.1"/>
    <property type="molecule type" value="Genomic_DNA"/>
</dbReference>